<dbReference type="PRINTS" id="PR00046">
    <property type="entry name" value="SIGMA70FCT"/>
</dbReference>
<keyword evidence="9" id="KW-0969">Cilium</keyword>
<evidence type="ECO:0000256" key="4">
    <source>
        <dbReference type="ARBA" id="ARBA00023163"/>
    </source>
</evidence>
<keyword evidence="2 5" id="KW-0731">Sigma factor</keyword>
<evidence type="ECO:0000259" key="8">
    <source>
        <dbReference type="PROSITE" id="PS00716"/>
    </source>
</evidence>
<evidence type="ECO:0000256" key="6">
    <source>
        <dbReference type="SAM" id="MobiDB-lite"/>
    </source>
</evidence>
<dbReference type="Gene3D" id="1.20.140.160">
    <property type="match status" value="1"/>
</dbReference>
<dbReference type="Gene3D" id="1.10.1740.10">
    <property type="match status" value="1"/>
</dbReference>
<comment type="function">
    <text evidence="5">Sigma factors are initiation factors that promote the attachment of RNA polymerase to specific initiation sites and are then released.</text>
</comment>
<dbReference type="EMBL" id="JAGINU010000001">
    <property type="protein sequence ID" value="MBP2370094.1"/>
    <property type="molecule type" value="Genomic_DNA"/>
</dbReference>
<keyword evidence="1 5" id="KW-0805">Transcription regulation</keyword>
<dbReference type="NCBIfam" id="TIGR02479">
    <property type="entry name" value="FliA_WhiG"/>
    <property type="match status" value="1"/>
</dbReference>
<evidence type="ECO:0000259" key="7">
    <source>
        <dbReference type="PROSITE" id="PS00715"/>
    </source>
</evidence>
<feature type="domain" description="RNA polymerase sigma-70" evidence="8">
    <location>
        <begin position="317"/>
        <end position="343"/>
    </location>
</feature>
<name>A0ABS4W1L9_9PSEU</name>
<organism evidence="9 10">
    <name type="scientific">Pseudonocardia parietis</name>
    <dbReference type="NCBI Taxonomy" id="570936"/>
    <lineage>
        <taxon>Bacteria</taxon>
        <taxon>Bacillati</taxon>
        <taxon>Actinomycetota</taxon>
        <taxon>Actinomycetes</taxon>
        <taxon>Pseudonocardiales</taxon>
        <taxon>Pseudonocardiaceae</taxon>
        <taxon>Pseudonocardia</taxon>
    </lineage>
</organism>
<keyword evidence="3 5" id="KW-0238">DNA-binding</keyword>
<evidence type="ECO:0000256" key="3">
    <source>
        <dbReference type="ARBA" id="ARBA00023125"/>
    </source>
</evidence>
<evidence type="ECO:0000256" key="1">
    <source>
        <dbReference type="ARBA" id="ARBA00023015"/>
    </source>
</evidence>
<dbReference type="InterPro" id="IPR013325">
    <property type="entry name" value="RNA_pol_sigma_r2"/>
</dbReference>
<evidence type="ECO:0000313" key="9">
    <source>
        <dbReference type="EMBL" id="MBP2370094.1"/>
    </source>
</evidence>
<feature type="domain" description="RNA polymerase sigma-70" evidence="7">
    <location>
        <begin position="155"/>
        <end position="168"/>
    </location>
</feature>
<dbReference type="InterPro" id="IPR012845">
    <property type="entry name" value="RNA_pol_sigma_FliA_WhiG"/>
</dbReference>
<keyword evidence="10" id="KW-1185">Reference proteome</keyword>
<keyword evidence="4 5" id="KW-0804">Transcription</keyword>
<dbReference type="Pfam" id="PF04545">
    <property type="entry name" value="Sigma70_r4"/>
    <property type="match status" value="1"/>
</dbReference>
<evidence type="ECO:0000256" key="5">
    <source>
        <dbReference type="RuleBase" id="RU362124"/>
    </source>
</evidence>
<dbReference type="InterPro" id="IPR007630">
    <property type="entry name" value="RNA_pol_sigma70_r4"/>
</dbReference>
<dbReference type="RefSeq" id="WP_210033085.1">
    <property type="nucleotide sequence ID" value="NZ_JAGINU010000001.1"/>
</dbReference>
<protein>
    <recommendedName>
        <fullName evidence="5">RNA polymerase sigma factor</fullName>
    </recommendedName>
</protein>
<comment type="caution">
    <text evidence="9">The sequence shown here is derived from an EMBL/GenBank/DDBJ whole genome shotgun (WGS) entry which is preliminary data.</text>
</comment>
<sequence>MTRPILGREGLRPARERPAPFPVVLASALDRAAHGLVGPPPAGRAAVPLRPADDTPAPIGIAAAHREAGRPRSGSGAGRTVPVPGSGRAADDTPGAVRDHLIETVEPAAVPLWREFLEGRDAGSRRRLVEHHLPLVRGVGSKLAVRLPSSIELSDLVQSGTFGLMEAVDRFDPVREVRFEGYAAQRVRGAMLDELRAQDWVPRTVRARIREVERAREAVQSRTGRPATDRELAAELGVGLRELRLAGRPMHLVSVEDLGEMVAPARSGLAALVADEADDPVLAAARRETGGELRAAIAQLGERDRTVLRLYYLEDHTLAEIGMLLGVTESRVCQLHSRMITRLRVRMKPALAG</sequence>
<dbReference type="InterPro" id="IPR013324">
    <property type="entry name" value="RNA_pol_sigma_r3/r4-like"/>
</dbReference>
<dbReference type="PANTHER" id="PTHR30385">
    <property type="entry name" value="SIGMA FACTOR F FLAGELLAR"/>
    <property type="match status" value="1"/>
</dbReference>
<dbReference type="CDD" id="cd06171">
    <property type="entry name" value="Sigma70_r4"/>
    <property type="match status" value="1"/>
</dbReference>
<dbReference type="Proteomes" id="UP001519295">
    <property type="component" value="Unassembled WGS sequence"/>
</dbReference>
<dbReference type="InterPro" id="IPR014284">
    <property type="entry name" value="RNA_pol_sigma-70_dom"/>
</dbReference>
<dbReference type="PROSITE" id="PS00716">
    <property type="entry name" value="SIGMA70_2"/>
    <property type="match status" value="1"/>
</dbReference>
<keyword evidence="9" id="KW-0966">Cell projection</keyword>
<proteinExistence type="inferred from homology"/>
<reference evidence="9 10" key="1">
    <citation type="submission" date="2021-03" db="EMBL/GenBank/DDBJ databases">
        <title>Sequencing the genomes of 1000 actinobacteria strains.</title>
        <authorList>
            <person name="Klenk H.-P."/>
        </authorList>
    </citation>
    <scope>NUCLEOTIDE SEQUENCE [LARGE SCALE GENOMIC DNA]</scope>
    <source>
        <strain evidence="9 10">DSM 45256</strain>
    </source>
</reference>
<dbReference type="NCBIfam" id="NF005413">
    <property type="entry name" value="PRK06986.1"/>
    <property type="match status" value="1"/>
</dbReference>
<keyword evidence="9" id="KW-0282">Flagellum</keyword>
<dbReference type="SUPFAM" id="SSF88659">
    <property type="entry name" value="Sigma3 and sigma4 domains of RNA polymerase sigma factors"/>
    <property type="match status" value="2"/>
</dbReference>
<accession>A0ABS4W1L9</accession>
<feature type="region of interest" description="Disordered" evidence="6">
    <location>
        <begin position="66"/>
        <end position="93"/>
    </location>
</feature>
<evidence type="ECO:0000313" key="10">
    <source>
        <dbReference type="Proteomes" id="UP001519295"/>
    </source>
</evidence>
<evidence type="ECO:0000256" key="2">
    <source>
        <dbReference type="ARBA" id="ARBA00023082"/>
    </source>
</evidence>
<dbReference type="InterPro" id="IPR007627">
    <property type="entry name" value="RNA_pol_sigma70_r2"/>
</dbReference>
<dbReference type="InterPro" id="IPR000943">
    <property type="entry name" value="RNA_pol_sigma70"/>
</dbReference>
<gene>
    <name evidence="9" type="ORF">JOF36_005790</name>
</gene>
<dbReference type="NCBIfam" id="TIGR02937">
    <property type="entry name" value="sigma70-ECF"/>
    <property type="match status" value="1"/>
</dbReference>
<dbReference type="PANTHER" id="PTHR30385:SF7">
    <property type="entry name" value="RNA POLYMERASE SIGMA FACTOR FLIA"/>
    <property type="match status" value="1"/>
</dbReference>
<dbReference type="SUPFAM" id="SSF88946">
    <property type="entry name" value="Sigma2 domain of RNA polymerase sigma factors"/>
    <property type="match status" value="1"/>
</dbReference>
<comment type="similarity">
    <text evidence="5">Belongs to the sigma-70 factor family.</text>
</comment>
<dbReference type="PROSITE" id="PS00715">
    <property type="entry name" value="SIGMA70_1"/>
    <property type="match status" value="1"/>
</dbReference>
<dbReference type="Pfam" id="PF04542">
    <property type="entry name" value="Sigma70_r2"/>
    <property type="match status" value="1"/>
</dbReference>